<proteinExistence type="predicted"/>
<evidence type="ECO:0000256" key="1">
    <source>
        <dbReference type="SAM" id="MobiDB-lite"/>
    </source>
</evidence>
<reference evidence="2 3" key="1">
    <citation type="submission" date="2024-02" db="EMBL/GenBank/DDBJ databases">
        <title>de novo genome assembly of Solanum bulbocastanum strain 11H21.</title>
        <authorList>
            <person name="Hosaka A.J."/>
        </authorList>
    </citation>
    <scope>NUCLEOTIDE SEQUENCE [LARGE SCALE GENOMIC DNA]</scope>
    <source>
        <tissue evidence="2">Young leaves</tissue>
    </source>
</reference>
<accession>A0AAN8Y220</accession>
<evidence type="ECO:0000313" key="2">
    <source>
        <dbReference type="EMBL" id="KAK6776276.1"/>
    </source>
</evidence>
<protein>
    <submittedName>
        <fullName evidence="2">Uncharacterized protein</fullName>
    </submittedName>
</protein>
<dbReference type="Proteomes" id="UP001371456">
    <property type="component" value="Unassembled WGS sequence"/>
</dbReference>
<organism evidence="2 3">
    <name type="scientific">Solanum bulbocastanum</name>
    <name type="common">Wild potato</name>
    <dbReference type="NCBI Taxonomy" id="147425"/>
    <lineage>
        <taxon>Eukaryota</taxon>
        <taxon>Viridiplantae</taxon>
        <taxon>Streptophyta</taxon>
        <taxon>Embryophyta</taxon>
        <taxon>Tracheophyta</taxon>
        <taxon>Spermatophyta</taxon>
        <taxon>Magnoliopsida</taxon>
        <taxon>eudicotyledons</taxon>
        <taxon>Gunneridae</taxon>
        <taxon>Pentapetalae</taxon>
        <taxon>asterids</taxon>
        <taxon>lamiids</taxon>
        <taxon>Solanales</taxon>
        <taxon>Solanaceae</taxon>
        <taxon>Solanoideae</taxon>
        <taxon>Solaneae</taxon>
        <taxon>Solanum</taxon>
    </lineage>
</organism>
<name>A0AAN8Y220_SOLBU</name>
<keyword evidence="3" id="KW-1185">Reference proteome</keyword>
<feature type="region of interest" description="Disordered" evidence="1">
    <location>
        <begin position="19"/>
        <end position="42"/>
    </location>
</feature>
<evidence type="ECO:0000313" key="3">
    <source>
        <dbReference type="Proteomes" id="UP001371456"/>
    </source>
</evidence>
<feature type="region of interest" description="Disordered" evidence="1">
    <location>
        <begin position="63"/>
        <end position="89"/>
    </location>
</feature>
<sequence length="89" mass="10649">MAKYLDRVHLDNHFHRRTNLEERELNKKKGVDKHSKEKMRADEEKAIHVKIEEDNIMLIISKKVDHPKNKKSKVGIPDSSQRRNIRRRG</sequence>
<dbReference type="EMBL" id="JBANQN010000011">
    <property type="protein sequence ID" value="KAK6776276.1"/>
    <property type="molecule type" value="Genomic_DNA"/>
</dbReference>
<gene>
    <name evidence="2" type="ORF">RDI58_027277</name>
</gene>
<comment type="caution">
    <text evidence="2">The sequence shown here is derived from an EMBL/GenBank/DDBJ whole genome shotgun (WGS) entry which is preliminary data.</text>
</comment>
<dbReference type="AlphaFoldDB" id="A0AAN8Y220"/>